<feature type="transmembrane region" description="Helical" evidence="1">
    <location>
        <begin position="50"/>
        <end position="69"/>
    </location>
</feature>
<dbReference type="EMBL" id="JAAABJ010000328">
    <property type="protein sequence ID" value="NAW50484.1"/>
    <property type="molecule type" value="Genomic_DNA"/>
</dbReference>
<comment type="caution">
    <text evidence="2">The sequence shown here is derived from an EMBL/GenBank/DDBJ whole genome shotgun (WGS) entry which is preliminary data.</text>
</comment>
<gene>
    <name evidence="2" type="ORF">GNY06_03475</name>
</gene>
<dbReference type="RefSeq" id="WP_166518826.1">
    <property type="nucleotide sequence ID" value="NZ_JAAABJ010000328.1"/>
</dbReference>
<name>A0A845PRL1_9FLAO</name>
<feature type="transmembrane region" description="Helical" evidence="1">
    <location>
        <begin position="12"/>
        <end position="30"/>
    </location>
</feature>
<keyword evidence="1" id="KW-0812">Transmembrane</keyword>
<evidence type="ECO:0000313" key="2">
    <source>
        <dbReference type="EMBL" id="NAW50484.1"/>
    </source>
</evidence>
<dbReference type="InterPro" id="IPR046139">
    <property type="entry name" value="DUF6141"/>
</dbReference>
<sequence length="164" mass="19098">MQYKEKQRVNQLWIWGILIFILIVLVFGTYKQVFEGNNFGSKPVSNLTLIIITVFFLLFALFISAIKLITNIDKTGIQIQFIPFFIVKKYEWDQISKVYIKEYSPLRDFGGWGIRYSSQGKAFSLRGRYGLQLELISGDKILIGTQKKEDLQNILQVVSNFKKQ</sequence>
<evidence type="ECO:0000256" key="1">
    <source>
        <dbReference type="SAM" id="Phobius"/>
    </source>
</evidence>
<keyword evidence="1" id="KW-1133">Transmembrane helix</keyword>
<keyword evidence="3" id="KW-1185">Reference proteome</keyword>
<accession>A0A845PRL1</accession>
<organism evidence="2 3">
    <name type="scientific">Elizabethkingia argenteiflava</name>
    <dbReference type="NCBI Taxonomy" id="2681556"/>
    <lineage>
        <taxon>Bacteria</taxon>
        <taxon>Pseudomonadati</taxon>
        <taxon>Bacteroidota</taxon>
        <taxon>Flavobacteriia</taxon>
        <taxon>Flavobacteriales</taxon>
        <taxon>Weeksellaceae</taxon>
        <taxon>Elizabethkingia</taxon>
    </lineage>
</organism>
<proteinExistence type="predicted"/>
<evidence type="ECO:0008006" key="4">
    <source>
        <dbReference type="Google" id="ProtNLM"/>
    </source>
</evidence>
<protein>
    <recommendedName>
        <fullName evidence="4">Bacterial Pleckstrin homology domain-containing protein</fullName>
    </recommendedName>
</protein>
<keyword evidence="1" id="KW-0472">Membrane</keyword>
<reference evidence="2 3" key="1">
    <citation type="submission" date="2019-11" db="EMBL/GenBank/DDBJ databases">
        <title>Characterization of Elizabethkingia argenteiflava sp. nov., isolated from inner surface of Soybean Pods.</title>
        <authorList>
            <person name="Mo S."/>
        </authorList>
    </citation>
    <scope>NUCLEOTIDE SEQUENCE [LARGE SCALE GENOMIC DNA]</scope>
    <source>
        <strain evidence="2 3">YB22</strain>
    </source>
</reference>
<dbReference type="Proteomes" id="UP000553459">
    <property type="component" value="Unassembled WGS sequence"/>
</dbReference>
<evidence type="ECO:0000313" key="3">
    <source>
        <dbReference type="Proteomes" id="UP000553459"/>
    </source>
</evidence>
<dbReference type="Pfam" id="PF19638">
    <property type="entry name" value="DUF6141"/>
    <property type="match status" value="1"/>
</dbReference>
<dbReference type="AlphaFoldDB" id="A0A845PRL1"/>